<feature type="region of interest" description="Disordered" evidence="1">
    <location>
        <begin position="302"/>
        <end position="394"/>
    </location>
</feature>
<evidence type="ECO:0000256" key="1">
    <source>
        <dbReference type="SAM" id="MobiDB-lite"/>
    </source>
</evidence>
<gene>
    <name evidence="3" type="ORF">RPIT_00575</name>
</gene>
<dbReference type="KEGG" id="tfl:RPIT_00575"/>
<evidence type="ECO:0000259" key="2">
    <source>
        <dbReference type="Pfam" id="PF00535"/>
    </source>
</evidence>
<reference evidence="3 4" key="1">
    <citation type="journal article" date="2016" name="Int. J. Syst. Evol. Microbiol.">
        <title>Tessaracoccus flavus sp. nov., isolated from the drainage system of a lindane-producing factory.</title>
        <authorList>
            <person name="Kumari R."/>
            <person name="Singh P."/>
            <person name="Schumann P."/>
            <person name="Lal R."/>
        </authorList>
    </citation>
    <scope>NUCLEOTIDE SEQUENCE [LARGE SCALE GENOMIC DNA]</scope>
    <source>
        <strain evidence="3 4">RP1T</strain>
    </source>
</reference>
<feature type="compositionally biased region" description="Basic and acidic residues" evidence="1">
    <location>
        <begin position="319"/>
        <end position="328"/>
    </location>
</feature>
<dbReference type="EMBL" id="CP019605">
    <property type="protein sequence ID" value="AQP43496.1"/>
    <property type="molecule type" value="Genomic_DNA"/>
</dbReference>
<dbReference type="OrthoDB" id="9811884at2"/>
<name>A0A1Q2CBL1_9ACTN</name>
<dbReference type="Proteomes" id="UP000188324">
    <property type="component" value="Chromosome"/>
</dbReference>
<feature type="region of interest" description="Disordered" evidence="1">
    <location>
        <begin position="1"/>
        <end position="25"/>
    </location>
</feature>
<dbReference type="InterPro" id="IPR001173">
    <property type="entry name" value="Glyco_trans_2-like"/>
</dbReference>
<dbReference type="AlphaFoldDB" id="A0A1Q2CBL1"/>
<feature type="compositionally biased region" description="Basic and acidic residues" evidence="1">
    <location>
        <begin position="361"/>
        <end position="370"/>
    </location>
</feature>
<feature type="compositionally biased region" description="Basic residues" evidence="1">
    <location>
        <begin position="371"/>
        <end position="386"/>
    </location>
</feature>
<dbReference type="PANTHER" id="PTHR43685">
    <property type="entry name" value="GLYCOSYLTRANSFERASE"/>
    <property type="match status" value="1"/>
</dbReference>
<dbReference type="SUPFAM" id="SSF53448">
    <property type="entry name" value="Nucleotide-diphospho-sugar transferases"/>
    <property type="match status" value="1"/>
</dbReference>
<dbReference type="InterPro" id="IPR050834">
    <property type="entry name" value="Glycosyltransf_2"/>
</dbReference>
<keyword evidence="4" id="KW-1185">Reference proteome</keyword>
<dbReference type="InterPro" id="IPR029044">
    <property type="entry name" value="Nucleotide-diphossugar_trans"/>
</dbReference>
<dbReference type="Pfam" id="PF00535">
    <property type="entry name" value="Glycos_transf_2"/>
    <property type="match status" value="1"/>
</dbReference>
<dbReference type="Gene3D" id="3.90.550.10">
    <property type="entry name" value="Spore Coat Polysaccharide Biosynthesis Protein SpsA, Chain A"/>
    <property type="match status" value="1"/>
</dbReference>
<evidence type="ECO:0000313" key="4">
    <source>
        <dbReference type="Proteomes" id="UP000188324"/>
    </source>
</evidence>
<feature type="domain" description="Glycosyltransferase 2-like" evidence="2">
    <location>
        <begin position="35"/>
        <end position="165"/>
    </location>
</feature>
<dbReference type="STRING" id="1610493.RPIT_00575"/>
<organism evidence="3 4">
    <name type="scientific">Tessaracoccus flavus</name>
    <dbReference type="NCBI Taxonomy" id="1610493"/>
    <lineage>
        <taxon>Bacteria</taxon>
        <taxon>Bacillati</taxon>
        <taxon>Actinomycetota</taxon>
        <taxon>Actinomycetes</taxon>
        <taxon>Propionibacteriales</taxon>
        <taxon>Propionibacteriaceae</taxon>
        <taxon>Tessaracoccus</taxon>
    </lineage>
</organism>
<dbReference type="CDD" id="cd00761">
    <property type="entry name" value="Glyco_tranf_GTA_type"/>
    <property type="match status" value="1"/>
</dbReference>
<proteinExistence type="predicted"/>
<protein>
    <recommendedName>
        <fullName evidence="2">Glycosyltransferase 2-like domain-containing protein</fullName>
    </recommendedName>
</protein>
<sequence>MADHHAPAGTEQDDPGLDGTDHRIPSGPADGLRISVVIPCHLALPFLPSCVDTLTSQTLPRDDFEAIFVFNGPEDGGYDVARDLLAESGLHHQLARSSRGISPARNVGASVARAPWLTLLDVDDSLTPNYLEAMLASATDETVVPVAGIVDVGDDGVEMSSHINETILAREGIVDPVDLIRPLSISTLKLVPIAAMRRHPFDPAMRSGEDVALWTDLFEAEGLRFDTTPAFRGARYRRAVREHSHGRQGMTWDFMVVQRLDVIEELTRQQLRGGDLGAIRTYLINTQADFIARYLTEHPDSRPARLVGAGRGGPRHRAGRADDLRDLPDDALPPGRRRAEGSHPPAARGRPLHPRAGQRGEPQRARDRRGLAHRRHPSAHARRGHRDHPAAAYR</sequence>
<evidence type="ECO:0000313" key="3">
    <source>
        <dbReference type="EMBL" id="AQP43496.1"/>
    </source>
</evidence>
<accession>A0A1Q2CBL1</accession>
<dbReference type="PANTHER" id="PTHR43685:SF2">
    <property type="entry name" value="GLYCOSYLTRANSFERASE 2-LIKE DOMAIN-CONTAINING PROTEIN"/>
    <property type="match status" value="1"/>
</dbReference>